<feature type="region of interest" description="Disordered" evidence="1">
    <location>
        <begin position="569"/>
        <end position="646"/>
    </location>
</feature>
<feature type="compositionally biased region" description="Basic and acidic residues" evidence="1">
    <location>
        <begin position="1"/>
        <end position="12"/>
    </location>
</feature>
<feature type="region of interest" description="Disordered" evidence="1">
    <location>
        <begin position="1"/>
        <end position="64"/>
    </location>
</feature>
<keyword evidence="3" id="KW-1185">Reference proteome</keyword>
<feature type="region of interest" description="Disordered" evidence="1">
    <location>
        <begin position="369"/>
        <end position="473"/>
    </location>
</feature>
<sequence>MANVDSGDKGDGNSDGDDSSCADEDSLDDPNIDPAILHSGRKRPISTSASLSIQKKARSDMKQGQSFQSAVTAINGNSINTRSQAGETLSSDDAISLLLTITRDLADIKAKMADMQEQLDCNTLNSTASASSDSTVLSLPTSAASFLSSATRTSLGQRRDDAPLDVTDARNNRLIDFPQYRSAKAYRDANPDKEMSDDVAWTKDDLRESYAAKQSQKLGKTITLAANSTIPLKYIVRKRDGSVYDDDEVDDIVDAISETTMQLCKETDDWEDRRPIINGQRVGNKNMRYFQTNHSAKTDNLFIRLALQHEELQFCHDRYKPKEFFARRFKLRCEADNKLKVKEEQHEHASMMGAIKAAVLAVKSGGQVPLDSASTSAANVSERGRGGGGEDATPRAAAPKKSRAPPRKKAGKDEVTSDSEVEDVAESPHDGKRDVGSAKAKTPRTKKGKGSAAGPGEQSEASRPKPRKKGGACAAGVAGAAGQAGAAGASDTAVAAGETAAVIETGGHQTRTAPITPGADVAQGVATTSPSYRATGITPVMANTGMATRNTPSHSMSVQALMMPAPLRARGTSPTPCARSDLSQTRDLPSPLPPHHHHHHMNGAHDRHQSSGIYIPTRHVQSHRDTQSSSFYADSNPTNLRPPPVFSADATMRQASFYPHLSQR</sequence>
<comment type="caution">
    <text evidence="2">The sequence shown here is derived from an EMBL/GenBank/DDBJ whole genome shotgun (WGS) entry which is preliminary data.</text>
</comment>
<organism evidence="2 3">
    <name type="scientific">Tilletia horrida</name>
    <dbReference type="NCBI Taxonomy" id="155126"/>
    <lineage>
        <taxon>Eukaryota</taxon>
        <taxon>Fungi</taxon>
        <taxon>Dikarya</taxon>
        <taxon>Basidiomycota</taxon>
        <taxon>Ustilaginomycotina</taxon>
        <taxon>Exobasidiomycetes</taxon>
        <taxon>Tilletiales</taxon>
        <taxon>Tilletiaceae</taxon>
        <taxon>Tilletia</taxon>
    </lineage>
</organism>
<gene>
    <name evidence="2" type="ORF">OC842_001236</name>
</gene>
<evidence type="ECO:0000313" key="2">
    <source>
        <dbReference type="EMBL" id="KAK0538604.1"/>
    </source>
</evidence>
<feature type="compositionally biased region" description="Acidic residues" evidence="1">
    <location>
        <begin position="14"/>
        <end position="31"/>
    </location>
</feature>
<protein>
    <submittedName>
        <fullName evidence="2">Uncharacterized protein</fullName>
    </submittedName>
</protein>
<feature type="compositionally biased region" description="Basic and acidic residues" evidence="1">
    <location>
        <begin position="426"/>
        <end position="436"/>
    </location>
</feature>
<dbReference type="AlphaFoldDB" id="A0AAN6GI29"/>
<name>A0AAN6GI29_9BASI</name>
<feature type="compositionally biased region" description="Polar residues" evidence="1">
    <location>
        <begin position="627"/>
        <end position="639"/>
    </location>
</feature>
<feature type="compositionally biased region" description="Acidic residues" evidence="1">
    <location>
        <begin position="416"/>
        <end position="425"/>
    </location>
</feature>
<proteinExistence type="predicted"/>
<evidence type="ECO:0000256" key="1">
    <source>
        <dbReference type="SAM" id="MobiDB-lite"/>
    </source>
</evidence>
<dbReference type="Proteomes" id="UP001176521">
    <property type="component" value="Unassembled WGS sequence"/>
</dbReference>
<feature type="compositionally biased region" description="Basic residues" evidence="1">
    <location>
        <begin position="398"/>
        <end position="410"/>
    </location>
</feature>
<evidence type="ECO:0000313" key="3">
    <source>
        <dbReference type="Proteomes" id="UP001176521"/>
    </source>
</evidence>
<accession>A0AAN6GI29</accession>
<reference evidence="2" key="1">
    <citation type="journal article" date="2023" name="PhytoFront">
        <title>Draft Genome Resources of Seven Strains of Tilletia horrida, Causal Agent of Kernel Smut of Rice.</title>
        <authorList>
            <person name="Khanal S."/>
            <person name="Antony Babu S."/>
            <person name="Zhou X.G."/>
        </authorList>
    </citation>
    <scope>NUCLEOTIDE SEQUENCE</scope>
    <source>
        <strain evidence="2">TX3</strain>
    </source>
</reference>
<dbReference type="EMBL" id="JAPDMQ010000042">
    <property type="protein sequence ID" value="KAK0538604.1"/>
    <property type="molecule type" value="Genomic_DNA"/>
</dbReference>